<proteinExistence type="predicted"/>
<dbReference type="STRING" id="1387277.SAMN06295998_10778"/>
<gene>
    <name evidence="1" type="ORF">SAMN06295998_10778</name>
</gene>
<accession>A0A1W2CCV2</accession>
<dbReference type="AlphaFoldDB" id="A0A1W2CCV2"/>
<dbReference type="InterPro" id="IPR008928">
    <property type="entry name" value="6-hairpin_glycosidase_sf"/>
</dbReference>
<name>A0A1W2CCV2_9RHOB</name>
<protein>
    <submittedName>
        <fullName evidence="1">Mannose or cellobiose epimerase, N-acyl-D-glucosamine 2-epimerase family</fullName>
    </submittedName>
</protein>
<dbReference type="GO" id="GO:0005975">
    <property type="term" value="P:carbohydrate metabolic process"/>
    <property type="evidence" value="ECO:0007669"/>
    <property type="project" value="InterPro"/>
</dbReference>
<dbReference type="Proteomes" id="UP000192330">
    <property type="component" value="Unassembled WGS sequence"/>
</dbReference>
<dbReference type="InterPro" id="IPR012341">
    <property type="entry name" value="6hp_glycosidase-like_sf"/>
</dbReference>
<evidence type="ECO:0000313" key="1">
    <source>
        <dbReference type="EMBL" id="SMC82979.1"/>
    </source>
</evidence>
<evidence type="ECO:0000313" key="2">
    <source>
        <dbReference type="Proteomes" id="UP000192330"/>
    </source>
</evidence>
<sequence>MMTTDWMREAAGRYDRCNRATLNWILARGSLGGGFLNTKVYSITGTDYDEASGLRGPDYTYGWIQGRGLEALATFASHYQTTDPKFAGRLHDFGAALYRRLADEQAKDGHAYFLYERDGQPVIFQDGTANAQTPAGAIFTYSDAFTAKGLFAASHHYDAGAAETHLAYLKQVIAAIEDGRFQMDETKPLSRENIAAAPDDFGPRMILLAVAGLLHRLGYSTETGFADRFIDHVLDRHYDPASGLLLTVSGEDICNVGHAIEFCGFAFEHLSTRPDDARIGQLVDILLRCLEVGQQGPGIALYLSASSGELTSPYFPWWPMPEAIRACALGYQLTGDSRLIAPWQKADTAFFTHYWREECNFAFQTRTLDGPVDFVPATPDLDPGYHTGLSLLAAIRTINR</sequence>
<reference evidence="1 2" key="1">
    <citation type="submission" date="2017-04" db="EMBL/GenBank/DDBJ databases">
        <authorList>
            <person name="Afonso C.L."/>
            <person name="Miller P.J."/>
            <person name="Scott M.A."/>
            <person name="Spackman E."/>
            <person name="Goraichik I."/>
            <person name="Dimitrov K.M."/>
            <person name="Suarez D.L."/>
            <person name="Swayne D.E."/>
        </authorList>
    </citation>
    <scope>NUCLEOTIDE SEQUENCE [LARGE SCALE GENOMIC DNA]</scope>
    <source>
        <strain evidence="1 2">CGMCC 1.12644</strain>
    </source>
</reference>
<dbReference type="Gene3D" id="1.50.10.10">
    <property type="match status" value="1"/>
</dbReference>
<dbReference type="RefSeq" id="WP_084353117.1">
    <property type="nucleotide sequence ID" value="NZ_FWYD01000007.1"/>
</dbReference>
<organism evidence="1 2">
    <name type="scientific">Primorskyibacter flagellatus</name>
    <dbReference type="NCBI Taxonomy" id="1387277"/>
    <lineage>
        <taxon>Bacteria</taxon>
        <taxon>Pseudomonadati</taxon>
        <taxon>Pseudomonadota</taxon>
        <taxon>Alphaproteobacteria</taxon>
        <taxon>Rhodobacterales</taxon>
        <taxon>Roseobacteraceae</taxon>
        <taxon>Primorskyibacter</taxon>
    </lineage>
</organism>
<keyword evidence="2" id="KW-1185">Reference proteome</keyword>
<dbReference type="EMBL" id="FWYD01000007">
    <property type="protein sequence ID" value="SMC82979.1"/>
    <property type="molecule type" value="Genomic_DNA"/>
</dbReference>
<dbReference type="SUPFAM" id="SSF48208">
    <property type="entry name" value="Six-hairpin glycosidases"/>
    <property type="match status" value="1"/>
</dbReference>